<evidence type="ECO:0000256" key="7">
    <source>
        <dbReference type="ARBA" id="ARBA00022840"/>
    </source>
</evidence>
<dbReference type="PANTHER" id="PTHR23117">
    <property type="entry name" value="GUANYLATE KINASE-RELATED"/>
    <property type="match status" value="1"/>
</dbReference>
<evidence type="ECO:0000256" key="6">
    <source>
        <dbReference type="ARBA" id="ARBA00022777"/>
    </source>
</evidence>
<feature type="domain" description="Guanylate kinase-like" evidence="10">
    <location>
        <begin position="4"/>
        <end position="184"/>
    </location>
</feature>
<dbReference type="Gene3D" id="3.30.63.10">
    <property type="entry name" value="Guanylate Kinase phosphate binding domain"/>
    <property type="match status" value="1"/>
</dbReference>
<dbReference type="PROSITE" id="PS00856">
    <property type="entry name" value="GUANYLATE_KINASE_1"/>
    <property type="match status" value="1"/>
</dbReference>
<comment type="function">
    <text evidence="9">Essential for recycling GMP and indirectly, cGMP.</text>
</comment>
<accession>A0ABM9NNQ8</accession>
<dbReference type="CDD" id="cd00071">
    <property type="entry name" value="GMPK"/>
    <property type="match status" value="1"/>
</dbReference>
<gene>
    <name evidence="9 11" type="primary">gmk</name>
    <name evidence="11" type="ORF">PRHACTZTBTEA_178</name>
</gene>
<evidence type="ECO:0000259" key="10">
    <source>
        <dbReference type="PROSITE" id="PS50052"/>
    </source>
</evidence>
<dbReference type="InterPro" id="IPR027417">
    <property type="entry name" value="P-loop_NTPase"/>
</dbReference>
<keyword evidence="6 9" id="KW-0418">Kinase</keyword>
<dbReference type="Pfam" id="PF00625">
    <property type="entry name" value="Guanylate_kin"/>
    <property type="match status" value="1"/>
</dbReference>
<dbReference type="Gene3D" id="3.40.50.300">
    <property type="entry name" value="P-loop containing nucleotide triphosphate hydrolases"/>
    <property type="match status" value="1"/>
</dbReference>
<dbReference type="EC" id="2.7.4.8" evidence="2 9"/>
<dbReference type="SMART" id="SM00072">
    <property type="entry name" value="GuKc"/>
    <property type="match status" value="1"/>
</dbReference>
<proteinExistence type="inferred from homology"/>
<evidence type="ECO:0000256" key="2">
    <source>
        <dbReference type="ARBA" id="ARBA00012961"/>
    </source>
</evidence>
<evidence type="ECO:0000256" key="8">
    <source>
        <dbReference type="ARBA" id="ARBA00030128"/>
    </source>
</evidence>
<dbReference type="InterPro" id="IPR008145">
    <property type="entry name" value="GK/Ca_channel_bsu"/>
</dbReference>
<protein>
    <recommendedName>
        <fullName evidence="3 9">Guanylate kinase</fullName>
        <ecNumber evidence="2 9">2.7.4.8</ecNumber>
    </recommendedName>
    <alternativeName>
        <fullName evidence="8 9">GMP kinase</fullName>
    </alternativeName>
</protein>
<dbReference type="NCBIfam" id="TIGR03263">
    <property type="entry name" value="guanyl_kin"/>
    <property type="match status" value="1"/>
</dbReference>
<keyword evidence="5 9" id="KW-0547">Nucleotide-binding</keyword>
<reference evidence="11" key="1">
    <citation type="submission" date="2024-04" db="EMBL/GenBank/DDBJ databases">
        <authorList>
            <person name="Manzano-Marin A."/>
            <person name="Manzano-Marin A."/>
            <person name="Alejandro Manzano Marin A."/>
        </authorList>
    </citation>
    <scope>NUCLEOTIDE SEQUENCE [LARGE SCALE GENOMIC DNA]</scope>
    <source>
        <strain evidence="11">TABTEA</strain>
    </source>
</reference>
<evidence type="ECO:0000256" key="5">
    <source>
        <dbReference type="ARBA" id="ARBA00022741"/>
    </source>
</evidence>
<evidence type="ECO:0000256" key="1">
    <source>
        <dbReference type="ARBA" id="ARBA00005790"/>
    </source>
</evidence>
<dbReference type="RefSeq" id="WP_341765163.1">
    <property type="nucleotide sequence ID" value="NZ_OZ034688.1"/>
</dbReference>
<evidence type="ECO:0000256" key="3">
    <source>
        <dbReference type="ARBA" id="ARBA00016296"/>
    </source>
</evidence>
<dbReference type="EMBL" id="OZ034688">
    <property type="protein sequence ID" value="CAL1329109.1"/>
    <property type="molecule type" value="Genomic_DNA"/>
</dbReference>
<dbReference type="InterPro" id="IPR020590">
    <property type="entry name" value="Guanylate_kinase_CS"/>
</dbReference>
<name>A0ABM9NNQ8_9GAMM</name>
<comment type="catalytic activity">
    <reaction evidence="9">
        <text>GMP + ATP = GDP + ADP</text>
        <dbReference type="Rhea" id="RHEA:20780"/>
        <dbReference type="ChEBI" id="CHEBI:30616"/>
        <dbReference type="ChEBI" id="CHEBI:58115"/>
        <dbReference type="ChEBI" id="CHEBI:58189"/>
        <dbReference type="ChEBI" id="CHEBI:456216"/>
        <dbReference type="EC" id="2.7.4.8"/>
    </reaction>
</comment>
<keyword evidence="12" id="KW-1185">Reference proteome</keyword>
<dbReference type="GO" id="GO:0004385">
    <property type="term" value="F:GMP kinase activity"/>
    <property type="evidence" value="ECO:0007669"/>
    <property type="project" value="UniProtKB-EC"/>
</dbReference>
<comment type="similarity">
    <text evidence="1 9">Belongs to the guanylate kinase family.</text>
</comment>
<keyword evidence="9" id="KW-0963">Cytoplasm</keyword>
<dbReference type="InterPro" id="IPR008144">
    <property type="entry name" value="Guanylate_kin-like_dom"/>
</dbReference>
<feature type="binding site" evidence="9">
    <location>
        <begin position="11"/>
        <end position="18"/>
    </location>
    <ligand>
        <name>ATP</name>
        <dbReference type="ChEBI" id="CHEBI:30616"/>
    </ligand>
</feature>
<organism evidence="11 12">
    <name type="scientific">Candidatus Providencia siddallii</name>
    <dbReference type="NCBI Taxonomy" id="1715285"/>
    <lineage>
        <taxon>Bacteria</taxon>
        <taxon>Pseudomonadati</taxon>
        <taxon>Pseudomonadota</taxon>
        <taxon>Gammaproteobacteria</taxon>
        <taxon>Enterobacterales</taxon>
        <taxon>Morganellaceae</taxon>
        <taxon>Providencia</taxon>
    </lineage>
</organism>
<dbReference type="InterPro" id="IPR017665">
    <property type="entry name" value="Guanylate_kinase"/>
</dbReference>
<comment type="subcellular location">
    <subcellularLocation>
        <location evidence="9">Cytoplasm</location>
    </subcellularLocation>
</comment>
<dbReference type="HAMAP" id="MF_00328">
    <property type="entry name" value="Guanylate_kinase"/>
    <property type="match status" value="1"/>
</dbReference>
<evidence type="ECO:0000256" key="4">
    <source>
        <dbReference type="ARBA" id="ARBA00022679"/>
    </source>
</evidence>
<evidence type="ECO:0000256" key="9">
    <source>
        <dbReference type="HAMAP-Rule" id="MF_00328"/>
    </source>
</evidence>
<evidence type="ECO:0000313" key="11">
    <source>
        <dbReference type="EMBL" id="CAL1329109.1"/>
    </source>
</evidence>
<dbReference type="SUPFAM" id="SSF52540">
    <property type="entry name" value="P-loop containing nucleoside triphosphate hydrolases"/>
    <property type="match status" value="1"/>
</dbReference>
<evidence type="ECO:0000313" key="12">
    <source>
        <dbReference type="Proteomes" id="UP001497533"/>
    </source>
</evidence>
<sequence length="207" mass="24379">MTQGILYIISAPSGTGKSSLINSLLKNYIFNNIKVSISYTTRTIRSGEKNGKHYFFISKSKFLKKIKNNDFLEYAYIFENYYGTSKIMIEKLLNNYTDVILNIDWQGALQIRKKILKTRSIFILPPSKTQLFHRLKTRGQDNKETIKKRISYAINEIEHFNEYDYLIINDDFNTALNDLQSIIRSEHLKLKYQIKKTNILINNFLKK</sequence>
<dbReference type="PROSITE" id="PS50052">
    <property type="entry name" value="GUANYLATE_KINASE_2"/>
    <property type="match status" value="1"/>
</dbReference>
<keyword evidence="4 9" id="KW-0808">Transferase</keyword>
<keyword evidence="7 9" id="KW-0067">ATP-binding</keyword>
<dbReference type="PANTHER" id="PTHR23117:SF13">
    <property type="entry name" value="GUANYLATE KINASE"/>
    <property type="match status" value="1"/>
</dbReference>
<dbReference type="Proteomes" id="UP001497533">
    <property type="component" value="Chromosome"/>
</dbReference>